<comment type="similarity">
    <text evidence="2 12">Belongs to the FPP/GGPP synthase family.</text>
</comment>
<evidence type="ECO:0000256" key="12">
    <source>
        <dbReference type="RuleBase" id="RU004466"/>
    </source>
</evidence>
<dbReference type="OrthoDB" id="9805316at2"/>
<reference evidence="13 14" key="1">
    <citation type="submission" date="2018-09" db="EMBL/GenBank/DDBJ databases">
        <authorList>
            <person name="Le Fleche-Mateos A."/>
        </authorList>
    </citation>
    <scope>NUCLEOTIDE SEQUENCE [LARGE SCALE GENOMIC DNA]</scope>
    <source>
        <strain evidence="13 14">DSM 27399</strain>
    </source>
</reference>
<dbReference type="FunFam" id="1.10.600.10:FF:000002">
    <property type="entry name" value="Octaprenyl diphosphate synthase"/>
    <property type="match status" value="1"/>
</dbReference>
<comment type="caution">
    <text evidence="13">The sequence shown here is derived from an EMBL/GenBank/DDBJ whole genome shotgun (WGS) entry which is preliminary data.</text>
</comment>
<evidence type="ECO:0000256" key="7">
    <source>
        <dbReference type="ARBA" id="ARBA00055029"/>
    </source>
</evidence>
<dbReference type="InterPro" id="IPR033749">
    <property type="entry name" value="Polyprenyl_synt_CS"/>
</dbReference>
<dbReference type="EMBL" id="RAHH01000014">
    <property type="protein sequence ID" value="RJT43634.1"/>
    <property type="molecule type" value="Genomic_DNA"/>
</dbReference>
<evidence type="ECO:0000256" key="3">
    <source>
        <dbReference type="ARBA" id="ARBA00022679"/>
    </source>
</evidence>
<dbReference type="PANTHER" id="PTHR12001">
    <property type="entry name" value="GERANYLGERANYL PYROPHOSPHATE SYNTHASE"/>
    <property type="match status" value="1"/>
</dbReference>
<dbReference type="Proteomes" id="UP000284908">
    <property type="component" value="Unassembled WGS sequence"/>
</dbReference>
<keyword evidence="3 12" id="KW-0808">Transferase</keyword>
<dbReference type="GO" id="GO:0106350">
    <property type="term" value="F:all-trans-octaprenyl-diphosphate synthase activity"/>
    <property type="evidence" value="ECO:0007669"/>
    <property type="project" value="UniProtKB-EC"/>
</dbReference>
<dbReference type="Gene3D" id="1.10.600.10">
    <property type="entry name" value="Farnesyl Diphosphate Synthase"/>
    <property type="match status" value="1"/>
</dbReference>
<comment type="cofactor">
    <cofactor evidence="1">
        <name>Mg(2+)</name>
        <dbReference type="ChEBI" id="CHEBI:18420"/>
    </cofactor>
</comment>
<keyword evidence="4" id="KW-0479">Metal-binding</keyword>
<dbReference type="RefSeq" id="WP_120133283.1">
    <property type="nucleotide sequence ID" value="NZ_RAHH01000014.1"/>
</dbReference>
<dbReference type="NCBIfam" id="NF008140">
    <property type="entry name" value="PRK10888.1"/>
    <property type="match status" value="1"/>
</dbReference>
<keyword evidence="14" id="KW-1185">Reference proteome</keyword>
<protein>
    <recommendedName>
        <fullName evidence="9">Octaprenyl diphosphate synthase</fullName>
        <ecNumber evidence="8">2.5.1.90</ecNumber>
    </recommendedName>
    <alternativeName>
        <fullName evidence="11">All-trans-octaprenyl-diphosphate synthase</fullName>
    </alternativeName>
    <alternativeName>
        <fullName evidence="10">Octaprenyl pyrophosphate synthase</fullName>
    </alternativeName>
</protein>
<dbReference type="PANTHER" id="PTHR12001:SF69">
    <property type="entry name" value="ALL TRANS-POLYPRENYL-DIPHOSPHATE SYNTHASE PDSS1"/>
    <property type="match status" value="1"/>
</dbReference>
<dbReference type="SUPFAM" id="SSF48576">
    <property type="entry name" value="Terpenoid synthases"/>
    <property type="match status" value="1"/>
</dbReference>
<dbReference type="PROSITE" id="PS00444">
    <property type="entry name" value="POLYPRENYL_SYNTHASE_2"/>
    <property type="match status" value="1"/>
</dbReference>
<dbReference type="InterPro" id="IPR008949">
    <property type="entry name" value="Isoprenoid_synthase_dom_sf"/>
</dbReference>
<evidence type="ECO:0000256" key="1">
    <source>
        <dbReference type="ARBA" id="ARBA00001946"/>
    </source>
</evidence>
<dbReference type="GO" id="GO:0046872">
    <property type="term" value="F:metal ion binding"/>
    <property type="evidence" value="ECO:0007669"/>
    <property type="project" value="UniProtKB-KW"/>
</dbReference>
<dbReference type="EC" id="2.5.1.90" evidence="8"/>
<evidence type="ECO:0000256" key="6">
    <source>
        <dbReference type="ARBA" id="ARBA00051506"/>
    </source>
</evidence>
<comment type="catalytic activity">
    <reaction evidence="6">
        <text>5 isopentenyl diphosphate + (2E,6E)-farnesyl diphosphate = all-trans-octaprenyl diphosphate + 5 diphosphate</text>
        <dbReference type="Rhea" id="RHEA:27798"/>
        <dbReference type="ChEBI" id="CHEBI:33019"/>
        <dbReference type="ChEBI" id="CHEBI:57711"/>
        <dbReference type="ChEBI" id="CHEBI:128769"/>
        <dbReference type="ChEBI" id="CHEBI:175763"/>
        <dbReference type="EC" id="2.5.1.90"/>
    </reaction>
</comment>
<gene>
    <name evidence="13" type="ORF">D6C13_13720</name>
</gene>
<sequence>MNLEQIIDLTQDDMAAVNASILEQLNSEVSLINQLGYYIISGGGKRIRPMIAVLAAKALSYEGDKHVKVAALIEFIHTATLLHDDVVDESDMRRGKATANAAFGNAASVLVGDFIYTRAFQMMTDLESLPVLALMAKAVNVIAEGEVQQLINCNDPDITEESYMQVIYSKTARLFEAASQSSAMLAGGNDEQIKALQDYGRYLGTAFQLIDDLLDYDADGETLGKNTGDDLDEGKPTLPLLHAMKHGDAEQSAMIRKAIEEGNGRHLLEPVLAAMHQWGSLTYTRQRAEEEADKAIQALQVLPDSEYRAALEGLAHMSVKRDF</sequence>
<evidence type="ECO:0000313" key="13">
    <source>
        <dbReference type="EMBL" id="RJT43634.1"/>
    </source>
</evidence>
<proteinExistence type="inferred from homology"/>
<dbReference type="PROSITE" id="PS00723">
    <property type="entry name" value="POLYPRENYL_SYNTHASE_1"/>
    <property type="match status" value="1"/>
</dbReference>
<dbReference type="GO" id="GO:0008299">
    <property type="term" value="P:isoprenoid biosynthetic process"/>
    <property type="evidence" value="ECO:0007669"/>
    <property type="project" value="InterPro"/>
</dbReference>
<name>A0A419N8H3_9GAMM</name>
<comment type="function">
    <text evidence="7">Supplies octaprenyl diphosphate, the precursor for the side chain of the isoprenoid quinones ubiquinone and menaquinone.</text>
</comment>
<dbReference type="SFLD" id="SFLDS00005">
    <property type="entry name" value="Isoprenoid_Synthase_Type_I"/>
    <property type="match status" value="1"/>
</dbReference>
<evidence type="ECO:0000256" key="8">
    <source>
        <dbReference type="ARBA" id="ARBA00066511"/>
    </source>
</evidence>
<dbReference type="AlphaFoldDB" id="A0A419N8H3"/>
<dbReference type="Pfam" id="PF00348">
    <property type="entry name" value="polyprenyl_synt"/>
    <property type="match status" value="1"/>
</dbReference>
<organism evidence="13 14">
    <name type="scientific">Rahnella woolbedingensis</name>
    <dbReference type="NCBI Taxonomy" id="1510574"/>
    <lineage>
        <taxon>Bacteria</taxon>
        <taxon>Pseudomonadati</taxon>
        <taxon>Pseudomonadota</taxon>
        <taxon>Gammaproteobacteria</taxon>
        <taxon>Enterobacterales</taxon>
        <taxon>Yersiniaceae</taxon>
        <taxon>Rahnella</taxon>
    </lineage>
</organism>
<evidence type="ECO:0000256" key="2">
    <source>
        <dbReference type="ARBA" id="ARBA00006706"/>
    </source>
</evidence>
<evidence type="ECO:0000313" key="14">
    <source>
        <dbReference type="Proteomes" id="UP000284908"/>
    </source>
</evidence>
<evidence type="ECO:0000256" key="9">
    <source>
        <dbReference type="ARBA" id="ARBA00072473"/>
    </source>
</evidence>
<accession>A0A419N8H3</accession>
<dbReference type="CDD" id="cd00685">
    <property type="entry name" value="Trans_IPPS_HT"/>
    <property type="match status" value="1"/>
</dbReference>
<keyword evidence="5" id="KW-0460">Magnesium</keyword>
<evidence type="ECO:0000256" key="10">
    <source>
        <dbReference type="ARBA" id="ARBA00079637"/>
    </source>
</evidence>
<evidence type="ECO:0000256" key="4">
    <source>
        <dbReference type="ARBA" id="ARBA00022723"/>
    </source>
</evidence>
<dbReference type="InterPro" id="IPR000092">
    <property type="entry name" value="Polyprenyl_synt"/>
</dbReference>
<evidence type="ECO:0000256" key="11">
    <source>
        <dbReference type="ARBA" id="ARBA00083124"/>
    </source>
</evidence>
<evidence type="ECO:0000256" key="5">
    <source>
        <dbReference type="ARBA" id="ARBA00022842"/>
    </source>
</evidence>